<dbReference type="PANTHER" id="PTHR30213:SF1">
    <property type="entry name" value="INNER MEMBRANE PROTEIN YHJD"/>
    <property type="match status" value="1"/>
</dbReference>
<dbReference type="PANTHER" id="PTHR30213">
    <property type="entry name" value="INNER MEMBRANE PROTEIN YHJD"/>
    <property type="match status" value="1"/>
</dbReference>
<keyword evidence="3 6" id="KW-0812">Transmembrane</keyword>
<proteinExistence type="predicted"/>
<sequence>MSIRLSTLLKASWFNWKKDNAPRIGAALAYYAVFSIAPIILILIGISRLIFEQETARTQLLFQLEKVLGPAGSQVADIILDNAAQLTAKGGTITTIIAGIIILVGATAIFRQMKGAMDTIWSSQAKQKHGSVRAFVFKNVLALLMLIGTGLLLISSFLITTIINIIVTSAPGNLGSPMLVEVINNLVSLIIIAFVFIVTLKLLASIKLKILQILPGAFIASLLFLLGRLAFGFYLAYSNLGTTYGAVGAFVVFLFWLYYSAQIFLFGVEFTKVFALARK</sequence>
<comment type="subcellular location">
    <subcellularLocation>
        <location evidence="1">Cell membrane</location>
        <topology evidence="1">Multi-pass membrane protein</topology>
    </subcellularLocation>
</comment>
<dbReference type="NCBIfam" id="TIGR00765">
    <property type="entry name" value="yihY_not_rbn"/>
    <property type="match status" value="1"/>
</dbReference>
<evidence type="ECO:0000256" key="4">
    <source>
        <dbReference type="ARBA" id="ARBA00022989"/>
    </source>
</evidence>
<evidence type="ECO:0000313" key="8">
    <source>
        <dbReference type="Proteomes" id="UP000229526"/>
    </source>
</evidence>
<name>A0A2H0UKS1_9BACT</name>
<feature type="transmembrane region" description="Helical" evidence="6">
    <location>
        <begin position="186"/>
        <end position="204"/>
    </location>
</feature>
<reference evidence="8" key="1">
    <citation type="submission" date="2017-09" db="EMBL/GenBank/DDBJ databases">
        <title>Depth-based differentiation of microbial function through sediment-hosted aquifers and enrichment of novel symbionts in the deep terrestrial subsurface.</title>
        <authorList>
            <person name="Probst A.J."/>
            <person name="Ladd B."/>
            <person name="Jarett J.K."/>
            <person name="Geller-Mcgrath D.E."/>
            <person name="Sieber C.M.K."/>
            <person name="Emerson J.B."/>
            <person name="Anantharaman K."/>
            <person name="Thomas B.C."/>
            <person name="Malmstrom R."/>
            <person name="Stieglmeier M."/>
            <person name="Klingl A."/>
            <person name="Woyke T."/>
            <person name="Ryan C.M."/>
            <person name="Banfield J.F."/>
        </authorList>
    </citation>
    <scope>NUCLEOTIDE SEQUENCE [LARGE SCALE GENOMIC DNA]</scope>
</reference>
<feature type="transmembrane region" description="Helical" evidence="6">
    <location>
        <begin position="28"/>
        <end position="51"/>
    </location>
</feature>
<evidence type="ECO:0000256" key="2">
    <source>
        <dbReference type="ARBA" id="ARBA00022475"/>
    </source>
</evidence>
<feature type="transmembrane region" description="Helical" evidence="6">
    <location>
        <begin position="90"/>
        <end position="110"/>
    </location>
</feature>
<accession>A0A2H0UKS1</accession>
<dbReference type="Pfam" id="PF03631">
    <property type="entry name" value="Virul_fac_BrkB"/>
    <property type="match status" value="1"/>
</dbReference>
<feature type="transmembrane region" description="Helical" evidence="6">
    <location>
        <begin position="216"/>
        <end position="237"/>
    </location>
</feature>
<evidence type="ECO:0000256" key="6">
    <source>
        <dbReference type="SAM" id="Phobius"/>
    </source>
</evidence>
<evidence type="ECO:0000256" key="5">
    <source>
        <dbReference type="ARBA" id="ARBA00023136"/>
    </source>
</evidence>
<evidence type="ECO:0000313" key="7">
    <source>
        <dbReference type="EMBL" id="PIR87012.1"/>
    </source>
</evidence>
<dbReference type="PIRSF" id="PIRSF035875">
    <property type="entry name" value="RNase_BN"/>
    <property type="match status" value="1"/>
</dbReference>
<feature type="transmembrane region" description="Helical" evidence="6">
    <location>
        <begin position="243"/>
        <end position="268"/>
    </location>
</feature>
<feature type="transmembrane region" description="Helical" evidence="6">
    <location>
        <begin position="140"/>
        <end position="166"/>
    </location>
</feature>
<organism evidence="7 8">
    <name type="scientific">Candidatus Harrisonbacteria bacterium CG10_big_fil_rev_8_21_14_0_10_49_15</name>
    <dbReference type="NCBI Taxonomy" id="1974587"/>
    <lineage>
        <taxon>Bacteria</taxon>
        <taxon>Candidatus Harrisoniibacteriota</taxon>
    </lineage>
</organism>
<evidence type="ECO:0000256" key="3">
    <source>
        <dbReference type="ARBA" id="ARBA00022692"/>
    </source>
</evidence>
<dbReference type="Proteomes" id="UP000229526">
    <property type="component" value="Unassembled WGS sequence"/>
</dbReference>
<evidence type="ECO:0000256" key="1">
    <source>
        <dbReference type="ARBA" id="ARBA00004651"/>
    </source>
</evidence>
<dbReference type="GO" id="GO:0005886">
    <property type="term" value="C:plasma membrane"/>
    <property type="evidence" value="ECO:0007669"/>
    <property type="project" value="UniProtKB-SubCell"/>
</dbReference>
<keyword evidence="2" id="KW-1003">Cell membrane</keyword>
<dbReference type="InterPro" id="IPR017039">
    <property type="entry name" value="Virul_fac_BrkB"/>
</dbReference>
<gene>
    <name evidence="7" type="ORF">COU11_02155</name>
</gene>
<dbReference type="EMBL" id="PFBD01000020">
    <property type="protein sequence ID" value="PIR87012.1"/>
    <property type="molecule type" value="Genomic_DNA"/>
</dbReference>
<dbReference type="AlphaFoldDB" id="A0A2H0UKS1"/>
<keyword evidence="4 6" id="KW-1133">Transmembrane helix</keyword>
<keyword evidence="5 6" id="KW-0472">Membrane</keyword>
<comment type="caution">
    <text evidence="7">The sequence shown here is derived from an EMBL/GenBank/DDBJ whole genome shotgun (WGS) entry which is preliminary data.</text>
</comment>
<protein>
    <submittedName>
        <fullName evidence="7">Uncharacterized protein</fullName>
    </submittedName>
</protein>